<proteinExistence type="predicted"/>
<feature type="domain" description="Tryptophan-rich" evidence="1">
    <location>
        <begin position="143"/>
        <end position="250"/>
    </location>
</feature>
<accession>A0A1H1WSK1</accession>
<dbReference type="InterPro" id="IPR029058">
    <property type="entry name" value="AB_hydrolase_fold"/>
</dbReference>
<name>A0A1H1WSK1_9BRAD</name>
<dbReference type="SUPFAM" id="SSF53474">
    <property type="entry name" value="alpha/beta-Hydrolases"/>
    <property type="match status" value="1"/>
</dbReference>
<keyword evidence="3" id="KW-1185">Reference proteome</keyword>
<feature type="domain" description="Tryptophan-rich" evidence="1">
    <location>
        <begin position="399"/>
        <end position="506"/>
    </location>
</feature>
<evidence type="ECO:0000259" key="1">
    <source>
        <dbReference type="Pfam" id="PF07483"/>
    </source>
</evidence>
<dbReference type="SUPFAM" id="SSF51120">
    <property type="entry name" value="beta-Roll"/>
    <property type="match status" value="1"/>
</dbReference>
<feature type="domain" description="Tryptophan-rich" evidence="1">
    <location>
        <begin position="16"/>
        <end position="123"/>
    </location>
</feature>
<dbReference type="Gene3D" id="2.150.10.10">
    <property type="entry name" value="Serralysin-like metalloprotease, C-terminal"/>
    <property type="match status" value="1"/>
</dbReference>
<gene>
    <name evidence="2" type="ORF">SAMN05444158_3976</name>
</gene>
<dbReference type="AlphaFoldDB" id="A0A1H1WSK1"/>
<evidence type="ECO:0000313" key="2">
    <source>
        <dbReference type="EMBL" id="SDS99631.1"/>
    </source>
</evidence>
<sequence>MSSLVFTTIEGFGTTSLLGSGNNYFLQPNGGPAVELSYGGTPVVVGQFDQFGGHWVPIGAEQTTNGYEVAWRIEGSDSYTVWYTDSNGAYLSSAFDFASGTSAALESFETSFHQDLNGDGVIGPPSPPAPSTPTVIEAFGTTSLLGSGNNYFLQPNGGPAVELSYGGTPVVVGQFDQFGGHWVPIGAEQTTNGYEVAWRIEGSDSYTVWYTDSNGAYLSSAFNSVSGKSAALESFETSFHQDLNGDGVIGPPSSSPPPPTQTVIEAFGTTSLIESGNNYFFETNGGPAVELSFGGTPVVVGQFDQFGGHWVPIGAEQTATGYEVAWKVAGADQYTVWNTDNSGNYLSSAFDSASGTSAVLESFETSFHQDLNGDGVIGPPSSAPPPPTQTVIEAFGTTSLIESGNNYFFETNGGPAVELSYGGAPVVAGQFNQSGSPWVPIGAEQTATGYEVAWKVAGADQYTAWNTDNSGNYLSSAFDSAPGTSAALESLETSFHQDLNGDGVIGPAGAAPPPDNGDVPQFVYQGLDADGAQVYSVTWDTMGEHPFEVRVLTPTDPSTSYEHSFLFALPVEGAPQSTYGDGLNELQKLDVQDQYNATIIEPIFPTDPWYADNPNDPTMDYETFVAKFLPEWVDSTFGTTGDEKNLLLGFSKSGYGALDLLLKHPGVFDAAAAFDFPGDMTAYNDYGADSAGNYGTDLNFQDNYRIGQAFLDTLKAPFTTQDRILISEGPAFATQVADFDSLLTSNGVEHTLLTTQTSDTHAWYGGWLSADVAGLYGLETDLHQTVIEASGSTSLVQDGNDYFLQPESGTQVELSYAGLPVVAGQFSDQSGNLWSPLGAEQTASGYEVAWKATGADEYTVWNTDKSGNYLSTAQDVVSGNSAALESFEFNFQQDLNGDGYVGLVLNGSSGAQTLTAGSSPTTIIGGPNDVLTAGSGADTFEFLPNFGANTVNNFTSGVDTLQFGHSIFADAATALSNAHQVGSDVAITYDSRDVVTLHNIQLANLHASDFHIV</sequence>
<dbReference type="Pfam" id="PF00756">
    <property type="entry name" value="Esterase"/>
    <property type="match status" value="1"/>
</dbReference>
<dbReference type="InterPro" id="IPR000801">
    <property type="entry name" value="Esterase-like"/>
</dbReference>
<dbReference type="RefSeq" id="WP_167558803.1">
    <property type="nucleotide sequence ID" value="NZ_LT629750.1"/>
</dbReference>
<feature type="domain" description="Tryptophan-rich" evidence="1">
    <location>
        <begin position="271"/>
        <end position="378"/>
    </location>
</feature>
<evidence type="ECO:0000313" key="3">
    <source>
        <dbReference type="Proteomes" id="UP000243904"/>
    </source>
</evidence>
<dbReference type="Pfam" id="PF07483">
    <property type="entry name" value="W_rich_C"/>
    <property type="match status" value="5"/>
</dbReference>
<dbReference type="Gene3D" id="3.40.50.1820">
    <property type="entry name" value="alpha/beta hydrolase"/>
    <property type="match status" value="1"/>
</dbReference>
<dbReference type="InterPro" id="IPR011121">
    <property type="entry name" value="Trp-rich_dom"/>
</dbReference>
<organism evidence="2 3">
    <name type="scientific">Bradyrhizobium canariense</name>
    <dbReference type="NCBI Taxonomy" id="255045"/>
    <lineage>
        <taxon>Bacteria</taxon>
        <taxon>Pseudomonadati</taxon>
        <taxon>Pseudomonadota</taxon>
        <taxon>Alphaproteobacteria</taxon>
        <taxon>Hyphomicrobiales</taxon>
        <taxon>Nitrobacteraceae</taxon>
        <taxon>Bradyrhizobium</taxon>
    </lineage>
</organism>
<dbReference type="InterPro" id="IPR011049">
    <property type="entry name" value="Serralysin-like_metalloprot_C"/>
</dbReference>
<dbReference type="Proteomes" id="UP000243904">
    <property type="component" value="Chromosome I"/>
</dbReference>
<feature type="domain" description="Tryptophan-rich" evidence="1">
    <location>
        <begin position="793"/>
        <end position="902"/>
    </location>
</feature>
<protein>
    <submittedName>
        <fullName evidence="2">Putative esterase</fullName>
    </submittedName>
</protein>
<reference evidence="3" key="1">
    <citation type="submission" date="2016-10" db="EMBL/GenBank/DDBJ databases">
        <authorList>
            <person name="Varghese N."/>
            <person name="Submissions S."/>
        </authorList>
    </citation>
    <scope>NUCLEOTIDE SEQUENCE [LARGE SCALE GENOMIC DNA]</scope>
    <source>
        <strain evidence="3">GAS369</strain>
    </source>
</reference>
<dbReference type="EMBL" id="LT629750">
    <property type="protein sequence ID" value="SDS99631.1"/>
    <property type="molecule type" value="Genomic_DNA"/>
</dbReference>